<keyword evidence="1" id="KW-1133">Transmembrane helix</keyword>
<evidence type="ECO:0000313" key="2">
    <source>
        <dbReference type="EMBL" id="MCC2618265.1"/>
    </source>
</evidence>
<feature type="transmembrane region" description="Helical" evidence="1">
    <location>
        <begin position="138"/>
        <end position="161"/>
    </location>
</feature>
<gene>
    <name evidence="2" type="ORF">LJ739_18555</name>
</gene>
<evidence type="ECO:0000313" key="3">
    <source>
        <dbReference type="Proteomes" id="UP001520878"/>
    </source>
</evidence>
<dbReference type="RefSeq" id="WP_229163020.1">
    <property type="nucleotide sequence ID" value="NZ_JAJEWP010000009.1"/>
</dbReference>
<feature type="transmembrane region" description="Helical" evidence="1">
    <location>
        <begin position="213"/>
        <end position="234"/>
    </location>
</feature>
<feature type="transmembrane region" description="Helical" evidence="1">
    <location>
        <begin position="181"/>
        <end position="201"/>
    </location>
</feature>
<keyword evidence="1" id="KW-0812">Transmembrane</keyword>
<reference evidence="2 3" key="1">
    <citation type="submission" date="2021-10" db="EMBL/GenBank/DDBJ databases">
        <title>Draft genome of Aestuariibacter halophilus JC2043.</title>
        <authorList>
            <person name="Emsley S.A."/>
            <person name="Pfannmuller K.M."/>
            <person name="Ushijima B."/>
            <person name="Saw J.H."/>
            <person name="Videau P."/>
        </authorList>
    </citation>
    <scope>NUCLEOTIDE SEQUENCE [LARGE SCALE GENOMIC DNA]</scope>
    <source>
        <strain evidence="2 3">JC2043</strain>
    </source>
</reference>
<feature type="transmembrane region" description="Helical" evidence="1">
    <location>
        <begin position="305"/>
        <end position="326"/>
    </location>
</feature>
<organism evidence="2 3">
    <name type="scientific">Fluctibacter halophilus</name>
    <dbReference type="NCBI Taxonomy" id="226011"/>
    <lineage>
        <taxon>Bacteria</taxon>
        <taxon>Pseudomonadati</taxon>
        <taxon>Pseudomonadota</taxon>
        <taxon>Gammaproteobacteria</taxon>
        <taxon>Alteromonadales</taxon>
        <taxon>Alteromonadaceae</taxon>
        <taxon>Fluctibacter</taxon>
    </lineage>
</organism>
<evidence type="ECO:0000256" key="1">
    <source>
        <dbReference type="SAM" id="Phobius"/>
    </source>
</evidence>
<keyword evidence="1" id="KW-0472">Membrane</keyword>
<dbReference type="EMBL" id="JAJEWP010000009">
    <property type="protein sequence ID" value="MCC2618265.1"/>
    <property type="molecule type" value="Genomic_DNA"/>
</dbReference>
<protein>
    <submittedName>
        <fullName evidence="2">Uncharacterized protein</fullName>
    </submittedName>
</protein>
<name>A0ABS8GCI0_9ALTE</name>
<keyword evidence="3" id="KW-1185">Reference proteome</keyword>
<dbReference type="Proteomes" id="UP001520878">
    <property type="component" value="Unassembled WGS sequence"/>
</dbReference>
<comment type="caution">
    <text evidence="2">The sequence shown here is derived from an EMBL/GenBank/DDBJ whole genome shotgun (WGS) entry which is preliminary data.</text>
</comment>
<accession>A0ABS8GCI0</accession>
<feature type="transmembrane region" description="Helical" evidence="1">
    <location>
        <begin position="48"/>
        <end position="70"/>
    </location>
</feature>
<sequence>MSLTSGRILIIVTLYAITMWLTNVWLGFLSLDAPSGLAKRDAGAALTLPLITLLCTVGCHYCLNGTAMCLERIHSFRPRQFRVSRYHTIVRLAERDFRRARFGLLIAPLTIASGYIWHEGIAQNIWQSNPWRLVLLAQAYPLWIMIFRLLYCLWFSVRVVLLTIRNHLTVRLYEIEELTPICHLVIMNVLFASLVMATYPLNLLFIPLPATDLLILAVLGGVLVSLLLYPVLVIHRHLQHKQRQMLSRINAALESEVTPTDGSDNQRRLVDDGQRLQYVADLLNVRKEISEAPLWPMNSPFWLKLFSMALIPVMAWIGAGIVSQLLKQWVISL</sequence>
<feature type="transmembrane region" description="Helical" evidence="1">
    <location>
        <begin position="7"/>
        <end position="28"/>
    </location>
</feature>
<feature type="transmembrane region" description="Helical" evidence="1">
    <location>
        <begin position="100"/>
        <end position="118"/>
    </location>
</feature>
<proteinExistence type="predicted"/>